<reference evidence="12" key="1">
    <citation type="journal article" date="2014" name="Nat. Commun.">
        <title>Genome sequence of mungbean and insights into evolution within Vigna species.</title>
        <authorList>
            <person name="Kang Y.J."/>
            <person name="Kim S.K."/>
            <person name="Kim M.Y."/>
            <person name="Lestari P."/>
            <person name="Kim K.H."/>
            <person name="Ha B.K."/>
            <person name="Jun T.H."/>
            <person name="Hwang W.J."/>
            <person name="Lee T."/>
            <person name="Lee J."/>
            <person name="Shim S."/>
            <person name="Yoon M.Y."/>
            <person name="Jang Y.E."/>
            <person name="Han K.S."/>
            <person name="Taeprayoon P."/>
            <person name="Yoon N."/>
            <person name="Somta P."/>
            <person name="Tanya P."/>
            <person name="Kim K.S."/>
            <person name="Gwag J.G."/>
            <person name="Moon J.K."/>
            <person name="Lee Y.H."/>
            <person name="Park B.S."/>
            <person name="Bombarely A."/>
            <person name="Doyle J.J."/>
            <person name="Jackson S.A."/>
            <person name="Schafleitner R."/>
            <person name="Srinives P."/>
            <person name="Varshney R.K."/>
            <person name="Lee S.H."/>
        </authorList>
    </citation>
    <scope>NUCLEOTIDE SEQUENCE [LARGE SCALE GENOMIC DNA]</scope>
    <source>
        <strain evidence="12">cv. VC1973A</strain>
    </source>
</reference>
<dbReference type="OrthoDB" id="1416639at2759"/>
<feature type="region of interest" description="Disordered" evidence="10">
    <location>
        <begin position="241"/>
        <end position="272"/>
    </location>
</feature>
<dbReference type="InterPro" id="IPR003851">
    <property type="entry name" value="Znf_Dof"/>
</dbReference>
<protein>
    <recommendedName>
        <fullName evidence="9">Dof zinc finger protein</fullName>
    </recommendedName>
</protein>
<accession>A0A3Q0F4Z8</accession>
<comment type="function">
    <text evidence="9">Transcription factor that binds specifically to a 5'-AA[AG]G-3' consensus core sequence.</text>
</comment>
<keyword evidence="7 8" id="KW-0539">Nucleus</keyword>
<dbReference type="PROSITE" id="PS01361">
    <property type="entry name" value="ZF_DOF_1"/>
    <property type="match status" value="1"/>
</dbReference>
<keyword evidence="2 8" id="KW-0863">Zinc-finger</keyword>
<keyword evidence="4 9" id="KW-0805">Transcription regulation</keyword>
<feature type="compositionally biased region" description="Polar residues" evidence="10">
    <location>
        <begin position="241"/>
        <end position="258"/>
    </location>
</feature>
<keyword evidence="5 8" id="KW-0238">DNA-binding</keyword>
<dbReference type="GO" id="GO:0008270">
    <property type="term" value="F:zinc ion binding"/>
    <property type="evidence" value="ECO:0007669"/>
    <property type="project" value="UniProtKB-KW"/>
</dbReference>
<evidence type="ECO:0000256" key="10">
    <source>
        <dbReference type="SAM" id="MobiDB-lite"/>
    </source>
</evidence>
<evidence type="ECO:0000256" key="8">
    <source>
        <dbReference type="PROSITE-ProRule" id="PRU00071"/>
    </source>
</evidence>
<dbReference type="PANTHER" id="PTHR31992:SF344">
    <property type="entry name" value="DOF ZINC FINGER PROTEIN"/>
    <property type="match status" value="1"/>
</dbReference>
<dbReference type="RefSeq" id="XP_022638581.1">
    <property type="nucleotide sequence ID" value="XM_022782860.1"/>
</dbReference>
<dbReference type="Pfam" id="PF02701">
    <property type="entry name" value="Zn_ribbon_Dof"/>
    <property type="match status" value="1"/>
</dbReference>
<evidence type="ECO:0000259" key="11">
    <source>
        <dbReference type="PROSITE" id="PS50884"/>
    </source>
</evidence>
<proteinExistence type="predicted"/>
<reference evidence="13" key="2">
    <citation type="submission" date="2025-08" db="UniProtKB">
        <authorList>
            <consortium name="RefSeq"/>
        </authorList>
    </citation>
    <scope>IDENTIFICATION</scope>
    <source>
        <tissue evidence="13">Leaf</tissue>
    </source>
</reference>
<feature type="region of interest" description="Disordered" evidence="10">
    <location>
        <begin position="73"/>
        <end position="124"/>
    </location>
</feature>
<dbReference type="GO" id="GO:0005634">
    <property type="term" value="C:nucleus"/>
    <property type="evidence" value="ECO:0007669"/>
    <property type="project" value="UniProtKB-SubCell"/>
</dbReference>
<evidence type="ECO:0000256" key="9">
    <source>
        <dbReference type="RuleBase" id="RU369094"/>
    </source>
</evidence>
<evidence type="ECO:0000256" key="4">
    <source>
        <dbReference type="ARBA" id="ARBA00023015"/>
    </source>
</evidence>
<keyword evidence="12" id="KW-1185">Reference proteome</keyword>
<keyword evidence="1 9" id="KW-0479">Metal-binding</keyword>
<evidence type="ECO:0000256" key="3">
    <source>
        <dbReference type="ARBA" id="ARBA00022833"/>
    </source>
</evidence>
<dbReference type="KEGG" id="vra:111241990"/>
<dbReference type="AlphaFoldDB" id="A0A3Q0F4Z8"/>
<feature type="domain" description="Dof-type" evidence="11">
    <location>
        <begin position="32"/>
        <end position="86"/>
    </location>
</feature>
<dbReference type="GeneID" id="111241990"/>
<evidence type="ECO:0000256" key="5">
    <source>
        <dbReference type="ARBA" id="ARBA00023125"/>
    </source>
</evidence>
<evidence type="ECO:0000256" key="6">
    <source>
        <dbReference type="ARBA" id="ARBA00023163"/>
    </source>
</evidence>
<comment type="subcellular location">
    <subcellularLocation>
        <location evidence="8 9">Nucleus</location>
    </subcellularLocation>
</comment>
<dbReference type="Proteomes" id="UP000087766">
    <property type="component" value="Chromosome 7"/>
</dbReference>
<evidence type="ECO:0000313" key="12">
    <source>
        <dbReference type="Proteomes" id="UP000087766"/>
    </source>
</evidence>
<dbReference type="GO" id="GO:0003700">
    <property type="term" value="F:DNA-binding transcription factor activity"/>
    <property type="evidence" value="ECO:0007669"/>
    <property type="project" value="UniProtKB-UniRule"/>
</dbReference>
<keyword evidence="6 9" id="KW-0804">Transcription</keyword>
<dbReference type="InterPro" id="IPR045174">
    <property type="entry name" value="Dof"/>
</dbReference>
<evidence type="ECO:0000256" key="7">
    <source>
        <dbReference type="ARBA" id="ARBA00023242"/>
    </source>
</evidence>
<gene>
    <name evidence="13" type="primary">LOC111241990</name>
</gene>
<dbReference type="PANTHER" id="PTHR31992">
    <property type="entry name" value="DOF ZINC FINGER PROTEIN DOF1.4-RELATED"/>
    <property type="match status" value="1"/>
</dbReference>
<dbReference type="PROSITE" id="PS50884">
    <property type="entry name" value="ZF_DOF_2"/>
    <property type="match status" value="1"/>
</dbReference>
<evidence type="ECO:0000256" key="2">
    <source>
        <dbReference type="ARBA" id="ARBA00022771"/>
    </source>
</evidence>
<organism evidence="12 13">
    <name type="scientific">Vigna radiata var. radiata</name>
    <name type="common">Mung bean</name>
    <name type="synonym">Phaseolus aureus</name>
    <dbReference type="NCBI Taxonomy" id="3916"/>
    <lineage>
        <taxon>Eukaryota</taxon>
        <taxon>Viridiplantae</taxon>
        <taxon>Streptophyta</taxon>
        <taxon>Embryophyta</taxon>
        <taxon>Tracheophyta</taxon>
        <taxon>Spermatophyta</taxon>
        <taxon>Magnoliopsida</taxon>
        <taxon>eudicotyledons</taxon>
        <taxon>Gunneridae</taxon>
        <taxon>Pentapetalae</taxon>
        <taxon>rosids</taxon>
        <taxon>fabids</taxon>
        <taxon>Fabales</taxon>
        <taxon>Fabaceae</taxon>
        <taxon>Papilionoideae</taxon>
        <taxon>50 kb inversion clade</taxon>
        <taxon>NPAAA clade</taxon>
        <taxon>indigoferoid/millettioid clade</taxon>
        <taxon>Phaseoleae</taxon>
        <taxon>Vigna</taxon>
    </lineage>
</organism>
<dbReference type="STRING" id="3916.A0A3Q0F4Z8"/>
<feature type="compositionally biased region" description="Polar residues" evidence="10">
    <location>
        <begin position="90"/>
        <end position="120"/>
    </location>
</feature>
<keyword evidence="3 9" id="KW-0862">Zinc</keyword>
<evidence type="ECO:0000256" key="1">
    <source>
        <dbReference type="ARBA" id="ARBA00022723"/>
    </source>
</evidence>
<sequence length="272" mass="29002">MEHDQAREQNTKIHLPVAAAAAASAPPPKPHHKCPRCNSTNTKFCYFNNYSLSQPRHFCKTCKRYWTQGGTFRNIPVGGGSRKPKRAKTDSSPSNSLTQPHSNFKNPSPSLSMPHSTSPYHQLGGGGGGYLSSLPTLHSLTPSQPFNHYLNVAGSSSILPLLSGFNAAASFPPRFHHVGIRERVESFYPAPQRLLPSNVSGGSAAAAAAAQSLITDVSSTNLTAGSDVSLWSATINATSISGNSDRNNVKGGSSSSLIPNHWLHPPGYRPPQ</sequence>
<evidence type="ECO:0000313" key="13">
    <source>
        <dbReference type="RefSeq" id="XP_022638581.1"/>
    </source>
</evidence>
<dbReference type="GO" id="GO:0003677">
    <property type="term" value="F:DNA binding"/>
    <property type="evidence" value="ECO:0007669"/>
    <property type="project" value="UniProtKB-UniRule"/>
</dbReference>
<name>A0A3Q0F4Z8_VIGRR</name>